<evidence type="ECO:0000313" key="1">
    <source>
        <dbReference type="EnsemblMetazoa" id="ADIR015581-PA"/>
    </source>
</evidence>
<protein>
    <recommendedName>
        <fullName evidence="3">DUF3421 domain-containing protein</fullName>
    </recommendedName>
</protein>
<organism evidence="1 2">
    <name type="scientific">Anopheles dirus</name>
    <dbReference type="NCBI Taxonomy" id="7168"/>
    <lineage>
        <taxon>Eukaryota</taxon>
        <taxon>Metazoa</taxon>
        <taxon>Ecdysozoa</taxon>
        <taxon>Arthropoda</taxon>
        <taxon>Hexapoda</taxon>
        <taxon>Insecta</taxon>
        <taxon>Pterygota</taxon>
        <taxon>Neoptera</taxon>
        <taxon>Endopterygota</taxon>
        <taxon>Diptera</taxon>
        <taxon>Nematocera</taxon>
        <taxon>Culicoidea</taxon>
        <taxon>Culicidae</taxon>
        <taxon>Anophelinae</taxon>
        <taxon>Anopheles</taxon>
    </lineage>
</organism>
<sequence length="144" mass="15853">MGINWIQWSYWESVPESAVIGGTDVDGATLYVGRVSHKGDQIPAKVIPANRVAYFPYKGKELTSYYCWVLLGNNVSWVPSSFGVVPSNAVIGGTTEAGELLYIGRALHNGRLTPGVIKPSHMTLYIPFNDKAISYKNYEVLVEN</sequence>
<dbReference type="Pfam" id="PF11901">
    <property type="entry name" value="DM9"/>
    <property type="match status" value="1"/>
</dbReference>
<dbReference type="STRING" id="7168.A0A182NZ81"/>
<dbReference type="InterPro" id="IPR006616">
    <property type="entry name" value="DM9_repeat"/>
</dbReference>
<evidence type="ECO:0008006" key="3">
    <source>
        <dbReference type="Google" id="ProtNLM"/>
    </source>
</evidence>
<dbReference type="PANTHER" id="PTHR31649:SF1">
    <property type="entry name" value="FARNESOIC ACID O-METHYL TRANSFERASE DOMAIN-CONTAINING PROTEIN"/>
    <property type="match status" value="1"/>
</dbReference>
<dbReference type="VEuPathDB" id="VectorBase:ADIR015581"/>
<dbReference type="EnsemblMetazoa" id="ADIR015581-RA">
    <property type="protein sequence ID" value="ADIR015581-PA"/>
    <property type="gene ID" value="ADIR015581"/>
</dbReference>
<name>A0A182NZ81_9DIPT</name>
<evidence type="ECO:0000313" key="2">
    <source>
        <dbReference type="Proteomes" id="UP000075884"/>
    </source>
</evidence>
<keyword evidence="2" id="KW-1185">Reference proteome</keyword>
<reference evidence="2" key="1">
    <citation type="submission" date="2013-03" db="EMBL/GenBank/DDBJ databases">
        <title>The Genome Sequence of Anopheles dirus WRAIR2.</title>
        <authorList>
            <consortium name="The Broad Institute Genomics Platform"/>
            <person name="Neafsey D.E."/>
            <person name="Walton C."/>
            <person name="Walker B."/>
            <person name="Young S.K."/>
            <person name="Zeng Q."/>
            <person name="Gargeya S."/>
            <person name="Fitzgerald M."/>
            <person name="Haas B."/>
            <person name="Abouelleil A."/>
            <person name="Allen A.W."/>
            <person name="Alvarado L."/>
            <person name="Arachchi H.M."/>
            <person name="Berlin A.M."/>
            <person name="Chapman S.B."/>
            <person name="Gainer-Dewar J."/>
            <person name="Goldberg J."/>
            <person name="Griggs A."/>
            <person name="Gujja S."/>
            <person name="Hansen M."/>
            <person name="Howarth C."/>
            <person name="Imamovic A."/>
            <person name="Ireland A."/>
            <person name="Larimer J."/>
            <person name="McCowan C."/>
            <person name="Murphy C."/>
            <person name="Pearson M."/>
            <person name="Poon T.W."/>
            <person name="Priest M."/>
            <person name="Roberts A."/>
            <person name="Saif S."/>
            <person name="Shea T."/>
            <person name="Sisk P."/>
            <person name="Sykes S."/>
            <person name="Wortman J."/>
            <person name="Nusbaum C."/>
            <person name="Birren B."/>
        </authorList>
    </citation>
    <scope>NUCLEOTIDE SEQUENCE [LARGE SCALE GENOMIC DNA]</scope>
    <source>
        <strain evidence="2">WRAIR2</strain>
    </source>
</reference>
<accession>A0A182NZ81</accession>
<dbReference type="SMART" id="SM00696">
    <property type="entry name" value="DM9"/>
    <property type="match status" value="2"/>
</dbReference>
<proteinExistence type="predicted"/>
<dbReference type="PANTHER" id="PTHR31649">
    <property type="entry name" value="AGAP009604-PA"/>
    <property type="match status" value="1"/>
</dbReference>
<reference evidence="1" key="2">
    <citation type="submission" date="2020-05" db="UniProtKB">
        <authorList>
            <consortium name="EnsemblMetazoa"/>
        </authorList>
    </citation>
    <scope>IDENTIFICATION</scope>
    <source>
        <strain evidence="1">WRAIR2</strain>
    </source>
</reference>
<dbReference type="Proteomes" id="UP000075884">
    <property type="component" value="Unassembled WGS sequence"/>
</dbReference>
<dbReference type="AlphaFoldDB" id="A0A182NZ81"/>